<accession>A0A3P2EHS0</accession>
<protein>
    <submittedName>
        <fullName evidence="1">Uncharacterized protein</fullName>
    </submittedName>
</protein>
<reference evidence="1 2" key="1">
    <citation type="journal article" date="2019" name="Antimicrob. Agents Chemother.">
        <title>Applying Rapid Whole Genome Sequencing to Predict Phenotypic Antimicrobial Susceptibility Testing Results Among Carbapenem-Resistant Klebsiella pneumoniae Clinical Isolates.</title>
        <authorList>
            <person name="Tamma P.D."/>
            <person name="Fan Y."/>
            <person name="Bergman Y."/>
            <person name="Pertea G."/>
            <person name="Kazmi A."/>
            <person name="Lewis S."/>
            <person name="Carroll K.C."/>
            <person name="Schatz M.C."/>
            <person name="Timp W."/>
            <person name="Simner P.J."/>
        </authorList>
    </citation>
    <scope>NUCLEOTIDE SEQUENCE [LARGE SCALE GENOMIC DNA]</scope>
    <source>
        <strain evidence="1 2">KLPN_33</strain>
    </source>
</reference>
<evidence type="ECO:0000313" key="2">
    <source>
        <dbReference type="Proteomes" id="UP000272440"/>
    </source>
</evidence>
<sequence length="62" mass="6860">MIYLPIADLVCGLCLLCRFFGCKYRFSSDFAIIYLVCLPGNMGREKGESLKNAILHTSAIGL</sequence>
<dbReference type="AlphaFoldDB" id="A0A3P2EHS0"/>
<organism evidence="1 2">
    <name type="scientific">Klebsiella pneumoniae</name>
    <dbReference type="NCBI Taxonomy" id="573"/>
    <lineage>
        <taxon>Bacteria</taxon>
        <taxon>Pseudomonadati</taxon>
        <taxon>Pseudomonadota</taxon>
        <taxon>Gammaproteobacteria</taxon>
        <taxon>Enterobacterales</taxon>
        <taxon>Enterobacteriaceae</taxon>
        <taxon>Klebsiella/Raoultella group</taxon>
        <taxon>Klebsiella</taxon>
        <taxon>Klebsiella pneumoniae complex</taxon>
    </lineage>
</organism>
<name>A0A3P2EHS0_KLEPN</name>
<comment type="caution">
    <text evidence="1">The sequence shown here is derived from an EMBL/GenBank/DDBJ whole genome shotgun (WGS) entry which is preliminary data.</text>
</comment>
<proteinExistence type="predicted"/>
<evidence type="ECO:0000313" key="1">
    <source>
        <dbReference type="EMBL" id="RRE44000.1"/>
    </source>
</evidence>
<dbReference type="Proteomes" id="UP000272440">
    <property type="component" value="Unassembled WGS sequence"/>
</dbReference>
<dbReference type="EMBL" id="RCZY01000002">
    <property type="protein sequence ID" value="RRE44000.1"/>
    <property type="molecule type" value="Genomic_DNA"/>
</dbReference>
<gene>
    <name evidence="1" type="ORF">EAO28_23605</name>
</gene>